<feature type="transmembrane region" description="Helical" evidence="1">
    <location>
        <begin position="120"/>
        <end position="136"/>
    </location>
</feature>
<feature type="transmembrane region" description="Helical" evidence="1">
    <location>
        <begin position="96"/>
        <end position="114"/>
    </location>
</feature>
<feature type="transmembrane region" description="Helical" evidence="1">
    <location>
        <begin position="240"/>
        <end position="260"/>
    </location>
</feature>
<sequence length="266" mass="32112">MNIVSFFIPFLFTVYTRLQNKKAVAHYLFTFPLAWTIVTCFEPNFEIFRMFLSFIYFYSIYEFGYLQNDCETIKKELEPSMRVTYDDLFFYEKYKIMIYTFRSCVVILLAIYMHISGIKLSIILFPFFIFPIFYIYNSIRSKLNLYIHLILAILKHATIVFITLNEFQWSAIIWLFLYHPFCFFIELSVRGKAGYKNLLFKKFFIPIYDKYHVHKFRVYYQFFFLFISLSLVAVGGFPAFYLIGNLVYTTLMIITFILFGKHDEKL</sequence>
<comment type="caution">
    <text evidence="2">The sequence shown here is derived from an EMBL/GenBank/DDBJ whole genome shotgun (WGS) entry which is preliminary data.</text>
</comment>
<evidence type="ECO:0000313" key="4">
    <source>
        <dbReference type="Proteomes" id="UP000283678"/>
    </source>
</evidence>
<keyword evidence="1" id="KW-1133">Transmembrane helix</keyword>
<evidence type="ECO:0000256" key="1">
    <source>
        <dbReference type="SAM" id="Phobius"/>
    </source>
</evidence>
<evidence type="ECO:0000313" key="5">
    <source>
        <dbReference type="Proteomes" id="UP000347681"/>
    </source>
</evidence>
<name>A0A1Y4PEG8_9BACT</name>
<gene>
    <name evidence="3" type="ORF">DWW04_21145</name>
    <name evidence="2" type="ORF">F2Y61_18435</name>
</gene>
<feature type="transmembrane region" description="Helical" evidence="1">
    <location>
        <begin position="169"/>
        <end position="189"/>
    </location>
</feature>
<dbReference type="Proteomes" id="UP000347681">
    <property type="component" value="Unassembled WGS sequence"/>
</dbReference>
<dbReference type="EMBL" id="QRZL01000034">
    <property type="protein sequence ID" value="RGV69511.1"/>
    <property type="molecule type" value="Genomic_DNA"/>
</dbReference>
<reference evidence="3 4" key="1">
    <citation type="submission" date="2018-08" db="EMBL/GenBank/DDBJ databases">
        <title>A genome reference for cultivated species of the human gut microbiota.</title>
        <authorList>
            <person name="Zou Y."/>
            <person name="Xue W."/>
            <person name="Luo G."/>
        </authorList>
    </citation>
    <scope>NUCLEOTIDE SEQUENCE [LARGE SCALE GENOMIC DNA]</scope>
    <source>
        <strain evidence="3 4">AF14-1AC</strain>
    </source>
</reference>
<dbReference type="AlphaFoldDB" id="A0A1Y4PEG8"/>
<feature type="transmembrane region" description="Helical" evidence="1">
    <location>
        <begin position="47"/>
        <end position="66"/>
    </location>
</feature>
<dbReference type="Proteomes" id="UP000283678">
    <property type="component" value="Unassembled WGS sequence"/>
</dbReference>
<keyword evidence="1" id="KW-0472">Membrane</keyword>
<protein>
    <submittedName>
        <fullName evidence="2">Uncharacterized protein</fullName>
    </submittedName>
</protein>
<feature type="transmembrane region" description="Helical" evidence="1">
    <location>
        <begin position="143"/>
        <end position="163"/>
    </location>
</feature>
<evidence type="ECO:0000313" key="3">
    <source>
        <dbReference type="EMBL" id="RGV69511.1"/>
    </source>
</evidence>
<proteinExistence type="predicted"/>
<dbReference type="EMBL" id="VVZB01000014">
    <property type="protein sequence ID" value="KAA5380160.1"/>
    <property type="molecule type" value="Genomic_DNA"/>
</dbReference>
<reference evidence="2 5" key="2">
    <citation type="journal article" date="2019" name="Nat. Med.">
        <title>A library of human gut bacterial isolates paired with longitudinal multiomics data enables mechanistic microbiome research.</title>
        <authorList>
            <person name="Poyet M."/>
            <person name="Groussin M."/>
            <person name="Gibbons S.M."/>
            <person name="Avila-Pacheco J."/>
            <person name="Jiang X."/>
            <person name="Kearney S.M."/>
            <person name="Perrotta A.R."/>
            <person name="Berdy B."/>
            <person name="Zhao S."/>
            <person name="Lieberman T.D."/>
            <person name="Swanson P.K."/>
            <person name="Smith M."/>
            <person name="Roesemann S."/>
            <person name="Alexander J.E."/>
            <person name="Rich S.A."/>
            <person name="Livny J."/>
            <person name="Vlamakis H."/>
            <person name="Clish C."/>
            <person name="Bullock K."/>
            <person name="Deik A."/>
            <person name="Scott J."/>
            <person name="Pierce K.A."/>
            <person name="Xavier R.J."/>
            <person name="Alm E.J."/>
        </authorList>
    </citation>
    <scope>NUCLEOTIDE SEQUENCE [LARGE SCALE GENOMIC DNA]</scope>
    <source>
        <strain evidence="2 5">BIOML-A5</strain>
    </source>
</reference>
<organism evidence="2 5">
    <name type="scientific">Phocaeicola dorei</name>
    <dbReference type="NCBI Taxonomy" id="357276"/>
    <lineage>
        <taxon>Bacteria</taxon>
        <taxon>Pseudomonadati</taxon>
        <taxon>Bacteroidota</taxon>
        <taxon>Bacteroidia</taxon>
        <taxon>Bacteroidales</taxon>
        <taxon>Bacteroidaceae</taxon>
        <taxon>Phocaeicola</taxon>
    </lineage>
</organism>
<accession>A0A1Y4PEG8</accession>
<feature type="transmembrane region" description="Helical" evidence="1">
    <location>
        <begin position="24"/>
        <end position="41"/>
    </location>
</feature>
<keyword evidence="1" id="KW-0812">Transmembrane</keyword>
<evidence type="ECO:0000313" key="2">
    <source>
        <dbReference type="EMBL" id="KAA5380160.1"/>
    </source>
</evidence>
<feature type="transmembrane region" description="Helical" evidence="1">
    <location>
        <begin position="218"/>
        <end position="234"/>
    </location>
</feature>